<dbReference type="GO" id="GO:0003677">
    <property type="term" value="F:DNA binding"/>
    <property type="evidence" value="ECO:0007669"/>
    <property type="project" value="UniProtKB-KW"/>
</dbReference>
<dbReference type="AlphaFoldDB" id="A0A091K8K5"/>
<keyword evidence="7" id="KW-1185">Reference proteome</keyword>
<feature type="non-terminal residue" evidence="6">
    <location>
        <position position="1"/>
    </location>
</feature>
<name>A0A091K8K5_COLST</name>
<keyword evidence="4" id="KW-0234">DNA repair</keyword>
<dbReference type="GO" id="GO:0017065">
    <property type="term" value="F:single-strand selective uracil DNA N-glycosylase activity"/>
    <property type="evidence" value="ECO:0007669"/>
    <property type="project" value="InterPro"/>
</dbReference>
<reference evidence="6 7" key="1">
    <citation type="submission" date="2014-04" db="EMBL/GenBank/DDBJ databases">
        <title>Genome evolution of avian class.</title>
        <authorList>
            <person name="Zhang G."/>
            <person name="Li C."/>
        </authorList>
    </citation>
    <scope>NUCLEOTIDE SEQUENCE [LARGE SCALE GENOMIC DNA]</scope>
    <source>
        <strain evidence="6">BGI_N325</strain>
    </source>
</reference>
<evidence type="ECO:0000256" key="1">
    <source>
        <dbReference type="ARBA" id="ARBA00022763"/>
    </source>
</evidence>
<keyword evidence="3" id="KW-0238">DNA-binding</keyword>
<keyword evidence="2" id="KW-0378">Hydrolase</keyword>
<evidence type="ECO:0000256" key="5">
    <source>
        <dbReference type="SAM" id="MobiDB-lite"/>
    </source>
</evidence>
<dbReference type="PANTHER" id="PTHR13235">
    <property type="entry name" value="SINGLE-STRAND SELECTIVE MONOFUNCTIONAL URACIL DNA GLYCOSYLASE"/>
    <property type="match status" value="1"/>
</dbReference>
<accession>A0A091K8K5</accession>
<evidence type="ECO:0000256" key="4">
    <source>
        <dbReference type="ARBA" id="ARBA00023204"/>
    </source>
</evidence>
<dbReference type="InterPro" id="IPR036895">
    <property type="entry name" value="Uracil-DNA_glycosylase-like_sf"/>
</dbReference>
<evidence type="ECO:0000256" key="3">
    <source>
        <dbReference type="ARBA" id="ARBA00023125"/>
    </source>
</evidence>
<dbReference type="SUPFAM" id="SSF52141">
    <property type="entry name" value="Uracil-DNA glycosylase-like"/>
    <property type="match status" value="1"/>
</dbReference>
<dbReference type="GO" id="GO:0000703">
    <property type="term" value="F:oxidized pyrimidine nucleobase lesion DNA N-glycosylase activity"/>
    <property type="evidence" value="ECO:0007669"/>
    <property type="project" value="TreeGrafter"/>
</dbReference>
<sequence length="109" mass="12537">LAGQFLQLEQEQSALLRMLPPFQDPVSHIYHPLDYAWELHSDFVRRYCSTPKRVLFLGMNPGPFGMAQTVPFGDVWHVREWLRLEGTVNKPPSEHPARPVLGLSCQRAE</sequence>
<organism evidence="6 7">
    <name type="scientific">Colius striatus</name>
    <name type="common">Speckled mousebird</name>
    <dbReference type="NCBI Taxonomy" id="57412"/>
    <lineage>
        <taxon>Eukaryota</taxon>
        <taxon>Metazoa</taxon>
        <taxon>Chordata</taxon>
        <taxon>Craniata</taxon>
        <taxon>Vertebrata</taxon>
        <taxon>Euteleostomi</taxon>
        <taxon>Archelosauria</taxon>
        <taxon>Archosauria</taxon>
        <taxon>Dinosauria</taxon>
        <taxon>Saurischia</taxon>
        <taxon>Theropoda</taxon>
        <taxon>Coelurosauria</taxon>
        <taxon>Aves</taxon>
        <taxon>Neognathae</taxon>
        <taxon>Neoaves</taxon>
        <taxon>Telluraves</taxon>
        <taxon>Coraciimorphae</taxon>
        <taxon>Coliiformes</taxon>
        <taxon>Coliidae</taxon>
        <taxon>Colius</taxon>
    </lineage>
</organism>
<feature type="non-terminal residue" evidence="6">
    <location>
        <position position="109"/>
    </location>
</feature>
<dbReference type="InterPro" id="IPR039134">
    <property type="entry name" value="SMUG1"/>
</dbReference>
<evidence type="ECO:0000313" key="7">
    <source>
        <dbReference type="Proteomes" id="UP000053615"/>
    </source>
</evidence>
<dbReference type="GO" id="GO:0006284">
    <property type="term" value="P:base-excision repair"/>
    <property type="evidence" value="ECO:0007669"/>
    <property type="project" value="InterPro"/>
</dbReference>
<dbReference type="Gene3D" id="3.40.470.10">
    <property type="entry name" value="Uracil-DNA glycosylase-like domain"/>
    <property type="match status" value="1"/>
</dbReference>
<dbReference type="PANTHER" id="PTHR13235:SF2">
    <property type="entry name" value="SINGLE-STRAND SELECTIVE MONOFUNCTIONAL URACIL DNA GLYCOSYLASE"/>
    <property type="match status" value="1"/>
</dbReference>
<keyword evidence="1" id="KW-0227">DNA damage</keyword>
<protein>
    <submittedName>
        <fullName evidence="6">Single-strand selective monofunctional uracil-DNA glycosylase</fullName>
    </submittedName>
</protein>
<proteinExistence type="predicted"/>
<feature type="region of interest" description="Disordered" evidence="5">
    <location>
        <begin position="88"/>
        <end position="109"/>
    </location>
</feature>
<gene>
    <name evidence="6" type="ORF">N325_10666</name>
</gene>
<dbReference type="Proteomes" id="UP000053615">
    <property type="component" value="Unassembled WGS sequence"/>
</dbReference>
<dbReference type="EMBL" id="KK549537">
    <property type="protein sequence ID" value="KFP33360.1"/>
    <property type="molecule type" value="Genomic_DNA"/>
</dbReference>
<evidence type="ECO:0000256" key="2">
    <source>
        <dbReference type="ARBA" id="ARBA00022801"/>
    </source>
</evidence>
<evidence type="ECO:0000313" key="6">
    <source>
        <dbReference type="EMBL" id="KFP33360.1"/>
    </source>
</evidence>